<dbReference type="Gene3D" id="3.40.50.300">
    <property type="entry name" value="P-loop containing nucleotide triphosphate hydrolases"/>
    <property type="match status" value="1"/>
</dbReference>
<dbReference type="SUPFAM" id="SSF46689">
    <property type="entry name" value="Homeodomain-like"/>
    <property type="match status" value="1"/>
</dbReference>
<dbReference type="SUPFAM" id="SSF52172">
    <property type="entry name" value="CheY-like"/>
    <property type="match status" value="1"/>
</dbReference>
<evidence type="ECO:0000256" key="2">
    <source>
        <dbReference type="ARBA" id="ARBA00022840"/>
    </source>
</evidence>
<keyword evidence="1" id="KW-0547">Nucleotide-binding</keyword>
<keyword evidence="9" id="KW-1185">Reference proteome</keyword>
<dbReference type="PROSITE" id="PS50110">
    <property type="entry name" value="RESPONSE_REGULATORY"/>
    <property type="match status" value="1"/>
</dbReference>
<evidence type="ECO:0000259" key="7">
    <source>
        <dbReference type="PROSITE" id="PS50110"/>
    </source>
</evidence>
<dbReference type="InterPro" id="IPR001789">
    <property type="entry name" value="Sig_transdc_resp-reg_receiver"/>
</dbReference>
<dbReference type="PANTHER" id="PTHR32071:SF57">
    <property type="entry name" value="C4-DICARBOXYLATE TRANSPORT TRANSCRIPTIONAL REGULATORY PROTEIN DCTD"/>
    <property type="match status" value="1"/>
</dbReference>
<reference evidence="8 9" key="1">
    <citation type="journal article" date="2024" name="ISME J.">
        <title>Tailless and filamentous prophages are predominant in marine Vibrio.</title>
        <authorList>
            <person name="Steensen K."/>
            <person name="Seneca J."/>
            <person name="Bartlau N."/>
            <person name="Yu X.A."/>
            <person name="Hussain F.A."/>
            <person name="Polz M.F."/>
        </authorList>
    </citation>
    <scope>NUCLEOTIDE SEQUENCE [LARGE SCALE GENOMIC DNA]</scope>
    <source>
        <strain evidence="8 9">10N.222.51.A1</strain>
    </source>
</reference>
<feature type="domain" description="Sigma-54 factor interaction" evidence="6">
    <location>
        <begin position="143"/>
        <end position="339"/>
    </location>
</feature>
<dbReference type="Gene3D" id="3.40.50.2300">
    <property type="match status" value="1"/>
</dbReference>
<dbReference type="Pfam" id="PF25601">
    <property type="entry name" value="AAA_lid_14"/>
    <property type="match status" value="1"/>
</dbReference>
<keyword evidence="2" id="KW-0067">ATP-binding</keyword>
<sequence length="412" mass="47175">MPNIYFVDDEPAIRDSVQQAMLIEGVMITCFPNAVEALQCIDTSQAGIVVTDIHMPVMTGIEFTQQLLEKNAHFQVIVLTGHGDVQTAVSAMKAGAYDFLEKPFAIDKLQTAIQKATDKLDLMQENVLLRKELDMQTHVGPKLLGQSPSMVKLRRDLVALNPTQDNFMLLVGDTGTGKRITAQYLHDLHHPYDSELYALAAHELPAHNETEFKQFFFQRLSKPQIGTIYLYQADILTVQQWTWLTDLKLECNECATSVIIAIHTPPTTFHSEFRRFDLLPLCERKEDIRILFKHFARSAASRYQLPPPTITEEEIQQLTNKSWSENIKQLRQHAELRALKPSDLSGLNCLASDEQKSLNQRIDLFEQTLLIEVLHRYHGRLKDVQLELQVSRKTLYDKLKKHQLDKTNFKNG</sequence>
<feature type="modified residue" description="4-aspartylphosphate" evidence="5">
    <location>
        <position position="52"/>
    </location>
</feature>
<evidence type="ECO:0000259" key="6">
    <source>
        <dbReference type="PROSITE" id="PS50045"/>
    </source>
</evidence>
<dbReference type="PROSITE" id="PS50045">
    <property type="entry name" value="SIGMA54_INTERACT_4"/>
    <property type="match status" value="1"/>
</dbReference>
<evidence type="ECO:0000256" key="3">
    <source>
        <dbReference type="ARBA" id="ARBA00023015"/>
    </source>
</evidence>
<dbReference type="InterPro" id="IPR058031">
    <property type="entry name" value="AAA_lid_NorR"/>
</dbReference>
<dbReference type="Pfam" id="PF00158">
    <property type="entry name" value="Sigma54_activat"/>
    <property type="match status" value="1"/>
</dbReference>
<dbReference type="SMART" id="SM00448">
    <property type="entry name" value="REC"/>
    <property type="match status" value="1"/>
</dbReference>
<dbReference type="Proteomes" id="UP001570417">
    <property type="component" value="Unassembled WGS sequence"/>
</dbReference>
<protein>
    <submittedName>
        <fullName evidence="8">Sigma-54-dependent transcriptional regulator</fullName>
    </submittedName>
</protein>
<dbReference type="EMBL" id="JBFRUW010000006">
    <property type="protein sequence ID" value="MFA0567544.1"/>
    <property type="molecule type" value="Genomic_DNA"/>
</dbReference>
<dbReference type="InterPro" id="IPR027417">
    <property type="entry name" value="P-loop_NTPase"/>
</dbReference>
<dbReference type="InterPro" id="IPR009057">
    <property type="entry name" value="Homeodomain-like_sf"/>
</dbReference>
<dbReference type="SUPFAM" id="SSF52540">
    <property type="entry name" value="P-loop containing nucleoside triphosphate hydrolases"/>
    <property type="match status" value="1"/>
</dbReference>
<dbReference type="Pfam" id="PF02954">
    <property type="entry name" value="HTH_8"/>
    <property type="match status" value="1"/>
</dbReference>
<evidence type="ECO:0000256" key="5">
    <source>
        <dbReference type="PROSITE-ProRule" id="PRU00169"/>
    </source>
</evidence>
<evidence type="ECO:0000313" key="9">
    <source>
        <dbReference type="Proteomes" id="UP001570417"/>
    </source>
</evidence>
<keyword evidence="5" id="KW-0597">Phosphoprotein</keyword>
<dbReference type="Gene3D" id="1.10.8.60">
    <property type="match status" value="1"/>
</dbReference>
<dbReference type="InterPro" id="IPR002197">
    <property type="entry name" value="HTH_Fis"/>
</dbReference>
<name>A0ABV4N949_9VIBR</name>
<feature type="domain" description="Response regulatory" evidence="7">
    <location>
        <begin position="3"/>
        <end position="117"/>
    </location>
</feature>
<dbReference type="RefSeq" id="WP_273294063.1">
    <property type="nucleotide sequence ID" value="NZ_JBFRUW010000006.1"/>
</dbReference>
<dbReference type="InterPro" id="IPR002078">
    <property type="entry name" value="Sigma_54_int"/>
</dbReference>
<keyword evidence="4" id="KW-0804">Transcription</keyword>
<dbReference type="PANTHER" id="PTHR32071">
    <property type="entry name" value="TRANSCRIPTIONAL REGULATORY PROTEIN"/>
    <property type="match status" value="1"/>
</dbReference>
<proteinExistence type="predicted"/>
<keyword evidence="3" id="KW-0805">Transcription regulation</keyword>
<evidence type="ECO:0000256" key="1">
    <source>
        <dbReference type="ARBA" id="ARBA00022741"/>
    </source>
</evidence>
<accession>A0ABV4N949</accession>
<comment type="caution">
    <text evidence="8">The sequence shown here is derived from an EMBL/GenBank/DDBJ whole genome shotgun (WGS) entry which is preliminary data.</text>
</comment>
<organism evidence="8 9">
    <name type="scientific">Vibrio gallaecicus</name>
    <dbReference type="NCBI Taxonomy" id="552386"/>
    <lineage>
        <taxon>Bacteria</taxon>
        <taxon>Pseudomonadati</taxon>
        <taxon>Pseudomonadota</taxon>
        <taxon>Gammaproteobacteria</taxon>
        <taxon>Vibrionales</taxon>
        <taxon>Vibrionaceae</taxon>
        <taxon>Vibrio</taxon>
    </lineage>
</organism>
<dbReference type="InterPro" id="IPR011006">
    <property type="entry name" value="CheY-like_superfamily"/>
</dbReference>
<evidence type="ECO:0000313" key="8">
    <source>
        <dbReference type="EMBL" id="MFA0567544.1"/>
    </source>
</evidence>
<dbReference type="Gene3D" id="1.10.10.60">
    <property type="entry name" value="Homeodomain-like"/>
    <property type="match status" value="1"/>
</dbReference>
<dbReference type="Pfam" id="PF00072">
    <property type="entry name" value="Response_reg"/>
    <property type="match status" value="1"/>
</dbReference>
<evidence type="ECO:0000256" key="4">
    <source>
        <dbReference type="ARBA" id="ARBA00023163"/>
    </source>
</evidence>
<gene>
    <name evidence="8" type="ORF">AB4566_04570</name>
</gene>